<gene>
    <name evidence="1" type="ORF">MLD38_009495</name>
</gene>
<evidence type="ECO:0000313" key="2">
    <source>
        <dbReference type="Proteomes" id="UP001057402"/>
    </source>
</evidence>
<dbReference type="Proteomes" id="UP001057402">
    <property type="component" value="Chromosome 3"/>
</dbReference>
<reference evidence="2" key="1">
    <citation type="journal article" date="2023" name="Front. Plant Sci.">
        <title>Chromosomal-level genome assembly of Melastoma candidum provides insights into trichome evolution.</title>
        <authorList>
            <person name="Zhong Y."/>
            <person name="Wu W."/>
            <person name="Sun C."/>
            <person name="Zou P."/>
            <person name="Liu Y."/>
            <person name="Dai S."/>
            <person name="Zhou R."/>
        </authorList>
    </citation>
    <scope>NUCLEOTIDE SEQUENCE [LARGE SCALE GENOMIC DNA]</scope>
</reference>
<accession>A0ACB9S231</accession>
<proteinExistence type="predicted"/>
<evidence type="ECO:0000313" key="1">
    <source>
        <dbReference type="EMBL" id="KAI4383688.1"/>
    </source>
</evidence>
<organism evidence="1 2">
    <name type="scientific">Melastoma candidum</name>
    <dbReference type="NCBI Taxonomy" id="119954"/>
    <lineage>
        <taxon>Eukaryota</taxon>
        <taxon>Viridiplantae</taxon>
        <taxon>Streptophyta</taxon>
        <taxon>Embryophyta</taxon>
        <taxon>Tracheophyta</taxon>
        <taxon>Spermatophyta</taxon>
        <taxon>Magnoliopsida</taxon>
        <taxon>eudicotyledons</taxon>
        <taxon>Gunneridae</taxon>
        <taxon>Pentapetalae</taxon>
        <taxon>rosids</taxon>
        <taxon>malvids</taxon>
        <taxon>Myrtales</taxon>
        <taxon>Melastomataceae</taxon>
        <taxon>Melastomatoideae</taxon>
        <taxon>Melastomateae</taxon>
        <taxon>Melastoma</taxon>
    </lineage>
</organism>
<dbReference type="EMBL" id="CM042882">
    <property type="protein sequence ID" value="KAI4383688.1"/>
    <property type="molecule type" value="Genomic_DNA"/>
</dbReference>
<sequence length="860" mass="96194">MLSALGSGGCPKPPPRPAYGSAAALDRQWNLLIKHHAKLKDDRSILAAYTHMRSLGISPDNAALPLVLKACSRLKEVELGEVVHSSVSGTAMIEDLRIATALIDFYCKCGKVGNARLLFDGMRERDVVAWNAMAHGYVDAGEHGEAMSLLMRMGTEGVRMNSRTLVALLLACRELLELRIGLAAHCYCLRHGMLDEFPQVMTALIGFYSSFDEDASRIVFDMMTVQNAACFNALLSAYFEVGSYEKALEIFLLHFCSGGMIDLITMLVVIQVSMEIRCVALGMQFHQMVLKSGFSNDLRVANALLTMYGQLRIVESADGVFWLVSKPDVALWNSLLLAYSESGFAEKAHSLFLRMQAQGVTINERTISIMLYLCEDLPDGLRLGKSLHAYVAKIGMRIDTSLGNALLNMYAEMDSAETVKRSFMDLEETDVVSWNVLISALAKEHKIKAWEIFVEMLISEVKPNPHSLISILSCCVDESSLSIGRSIHGYAIKHGFEVDQPLNTALTEMYMNCGDEAGSETLFNCCSNKDVISWNSMIVNYIRNNQTHKALLLFQRMVLEVEPNSSTLVNILSSCIYLADLPLGQCIHAYVTRREPSLGSDLPLANSLIAMYSKCGSLKDAERIFETLERKDIISWNSLITGYGMHGRAEDAIATFKRMLEEDTRPNEVTFVSILSACSHSRLIEDGLQIFYSMHLHFKINPELIHYGCVVDLLGRGGYLDEALNFINSMPIEADASIWRAFLSACHVHMETKLVKIAFRKLIELEPLNEGNYVMLSNIYAAAGLWSEVQNVRTMLWEKGLRKPPGISWIVLKNQTHVFLAGDRSHPESDVIYETLRYLTCSIREVGYVPDNRWEVYEFE</sequence>
<name>A0ACB9S231_9MYRT</name>
<keyword evidence="2" id="KW-1185">Reference proteome</keyword>
<comment type="caution">
    <text evidence="1">The sequence shown here is derived from an EMBL/GenBank/DDBJ whole genome shotgun (WGS) entry which is preliminary data.</text>
</comment>
<protein>
    <submittedName>
        <fullName evidence="1">Uncharacterized protein</fullName>
    </submittedName>
</protein>